<evidence type="ECO:0000259" key="7">
    <source>
        <dbReference type="PROSITE" id="PS50887"/>
    </source>
</evidence>
<dbReference type="InterPro" id="IPR052155">
    <property type="entry name" value="Biofilm_reg_signaling"/>
</dbReference>
<keyword evidence="3" id="KW-0973">c-di-GMP</keyword>
<evidence type="ECO:0000256" key="1">
    <source>
        <dbReference type="ARBA" id="ARBA00001946"/>
    </source>
</evidence>
<dbReference type="SMART" id="SM00052">
    <property type="entry name" value="EAL"/>
    <property type="match status" value="1"/>
</dbReference>
<reference evidence="9 10" key="1">
    <citation type="submission" date="2017-08" db="EMBL/GenBank/DDBJ databases">
        <title>Infants hospitalized years apart are colonized by the same room-sourced microbial strains.</title>
        <authorList>
            <person name="Brooks B."/>
            <person name="Olm M.R."/>
            <person name="Firek B.A."/>
            <person name="Baker R."/>
            <person name="Thomas B.C."/>
            <person name="Morowitz M.J."/>
            <person name="Banfield J.F."/>
        </authorList>
    </citation>
    <scope>NUCLEOTIDE SEQUENCE [LARGE SCALE GENOMIC DNA]</scope>
    <source>
        <strain evidence="9">S2_005_003_R2_42</strain>
    </source>
</reference>
<feature type="domain" description="GGDEF" evidence="7">
    <location>
        <begin position="295"/>
        <end position="427"/>
    </location>
</feature>
<feature type="transmembrane region" description="Helical" evidence="5">
    <location>
        <begin position="38"/>
        <end position="56"/>
    </location>
</feature>
<evidence type="ECO:0000256" key="2">
    <source>
        <dbReference type="ARBA" id="ARBA00012282"/>
    </source>
</evidence>
<dbReference type="SMART" id="SM00267">
    <property type="entry name" value="GGDEF"/>
    <property type="match status" value="1"/>
</dbReference>
<comment type="caution">
    <text evidence="9">The sequence shown here is derived from an EMBL/GenBank/DDBJ whole genome shotgun (WGS) entry which is preliminary data.</text>
</comment>
<dbReference type="InterPro" id="IPR035919">
    <property type="entry name" value="EAL_sf"/>
</dbReference>
<keyword evidence="5" id="KW-0812">Transmembrane</keyword>
<keyword evidence="5" id="KW-0472">Membrane</keyword>
<dbReference type="Pfam" id="PF00563">
    <property type="entry name" value="EAL"/>
    <property type="match status" value="1"/>
</dbReference>
<gene>
    <name evidence="9" type="ORF">DI564_00270</name>
</gene>
<feature type="transmembrane region" description="Helical" evidence="5">
    <location>
        <begin position="217"/>
        <end position="239"/>
    </location>
</feature>
<feature type="transmembrane region" description="Helical" evidence="5">
    <location>
        <begin position="6"/>
        <end position="26"/>
    </location>
</feature>
<evidence type="ECO:0000259" key="6">
    <source>
        <dbReference type="PROSITE" id="PS50883"/>
    </source>
</evidence>
<feature type="domain" description="MHYT" evidence="8">
    <location>
        <begin position="6"/>
        <end position="200"/>
    </location>
</feature>
<dbReference type="Gene3D" id="3.30.70.270">
    <property type="match status" value="1"/>
</dbReference>
<comment type="cofactor">
    <cofactor evidence="1">
        <name>Mg(2+)</name>
        <dbReference type="ChEBI" id="CHEBI:18420"/>
    </cofactor>
</comment>
<dbReference type="InterPro" id="IPR001633">
    <property type="entry name" value="EAL_dom"/>
</dbReference>
<proteinExistence type="predicted"/>
<name>A0A2W5KUJ1_9GAMM</name>
<accession>A0A2W5KUJ1</accession>
<dbReference type="InterPro" id="IPR029787">
    <property type="entry name" value="Nucleotide_cyclase"/>
</dbReference>
<feature type="domain" description="EAL" evidence="6">
    <location>
        <begin position="436"/>
        <end position="687"/>
    </location>
</feature>
<evidence type="ECO:0000256" key="4">
    <source>
        <dbReference type="ARBA" id="ARBA00051114"/>
    </source>
</evidence>
<dbReference type="InterPro" id="IPR000160">
    <property type="entry name" value="GGDEF_dom"/>
</dbReference>
<dbReference type="EMBL" id="QFPO01000001">
    <property type="protein sequence ID" value="PZQ19719.1"/>
    <property type="molecule type" value="Genomic_DNA"/>
</dbReference>
<evidence type="ECO:0000313" key="10">
    <source>
        <dbReference type="Proteomes" id="UP000249046"/>
    </source>
</evidence>
<dbReference type="PROSITE" id="PS50924">
    <property type="entry name" value="MHYT"/>
    <property type="match status" value="1"/>
</dbReference>
<dbReference type="PROSITE" id="PS50887">
    <property type="entry name" value="GGDEF"/>
    <property type="match status" value="1"/>
</dbReference>
<evidence type="ECO:0000313" key="9">
    <source>
        <dbReference type="EMBL" id="PZQ19719.1"/>
    </source>
</evidence>
<dbReference type="FunFam" id="3.20.20.450:FF:000001">
    <property type="entry name" value="Cyclic di-GMP phosphodiesterase yahA"/>
    <property type="match status" value="1"/>
</dbReference>
<dbReference type="InterPro" id="IPR043128">
    <property type="entry name" value="Rev_trsase/Diguanyl_cyclase"/>
</dbReference>
<dbReference type="AlphaFoldDB" id="A0A2W5KUJ1"/>
<sequence length="687" mass="73318">MLVGTYNLALVAISFLVAALASFVALDMAGRIDASRGWAARGWLIGGAIAMGFGIWSMHFIGMLAFQLPIPLGYDLAITLYSLLIAIASSGYALWVVSGPSLPPRRLCVAAAVLGSGIAAMHYVGMAAMRMAPGIDYDPIWFAASILIAVAAAGTALWIAFSLRKDAGQGVGRHRLIAALVMGLAIVGMHYTGMAAARFPEGSFCGAALSGGIPQHWLASLVGTATFAILGMALVTALLDRRLQERTTLLTDSLQKANQELTYLALHDNLTKLPNRLLLEDRLEHAIRRGSRNGQRFALLFVDLDGFKAVNDAYGHPVGDKLLLELAHRLQGSIRDGDTLARLGGDELVVLADVDDASDAATLAEKLLQQIALPVQVERGEIGITASIGVAIFGPDGTNARELLANADAAMYWAKDQGRNAYCLFEPSMNRGAHEELALTQDLRRALGLGQLALHYQIKLKAPSGPPVGVEALLRWHHPQHGMILPDRFVPLAEKSGLILEIGRWVIYEACRQLAEWRAQGLDVPSVSVNLSPVQFRSPTLFGKISDALAAHAIPPGSLVLEITESTAMHDPEASLAILRRLAELGVGISIDDFGTGYSSLLYLKRLPASELKIDRAFVKDLVRGGEDAAIVSAIIALGRTLNLAVIAEGVETADQQHLLTELGCTSLQGFHLGVPCPPSELAVRLG</sequence>
<protein>
    <recommendedName>
        <fullName evidence="2">cyclic-guanylate-specific phosphodiesterase</fullName>
        <ecNumber evidence="2">3.1.4.52</ecNumber>
    </recommendedName>
</protein>
<dbReference type="GO" id="GO:0071111">
    <property type="term" value="F:cyclic-guanylate-specific phosphodiesterase activity"/>
    <property type="evidence" value="ECO:0007669"/>
    <property type="project" value="UniProtKB-EC"/>
</dbReference>
<dbReference type="PROSITE" id="PS50883">
    <property type="entry name" value="EAL"/>
    <property type="match status" value="1"/>
</dbReference>
<dbReference type="PANTHER" id="PTHR44757">
    <property type="entry name" value="DIGUANYLATE CYCLASE DGCP"/>
    <property type="match status" value="1"/>
</dbReference>
<dbReference type="InterPro" id="IPR005330">
    <property type="entry name" value="MHYT_dom"/>
</dbReference>
<dbReference type="PANTHER" id="PTHR44757:SF2">
    <property type="entry name" value="BIOFILM ARCHITECTURE MAINTENANCE PROTEIN MBAA"/>
    <property type="match status" value="1"/>
</dbReference>
<evidence type="ECO:0000256" key="3">
    <source>
        <dbReference type="ARBA" id="ARBA00022636"/>
    </source>
</evidence>
<feature type="transmembrane region" description="Helical" evidence="5">
    <location>
        <begin position="76"/>
        <end position="95"/>
    </location>
</feature>
<evidence type="ECO:0000256" key="5">
    <source>
        <dbReference type="PROSITE-ProRule" id="PRU00244"/>
    </source>
</evidence>
<dbReference type="CDD" id="cd01948">
    <property type="entry name" value="EAL"/>
    <property type="match status" value="1"/>
</dbReference>
<dbReference type="Proteomes" id="UP000249046">
    <property type="component" value="Unassembled WGS sequence"/>
</dbReference>
<dbReference type="EC" id="3.1.4.52" evidence="2"/>
<dbReference type="SUPFAM" id="SSF141868">
    <property type="entry name" value="EAL domain-like"/>
    <property type="match status" value="1"/>
</dbReference>
<dbReference type="SUPFAM" id="SSF55073">
    <property type="entry name" value="Nucleotide cyclase"/>
    <property type="match status" value="1"/>
</dbReference>
<feature type="transmembrane region" description="Helical" evidence="5">
    <location>
        <begin position="107"/>
        <end position="128"/>
    </location>
</feature>
<organism evidence="9 10">
    <name type="scientific">Rhodanobacter denitrificans</name>
    <dbReference type="NCBI Taxonomy" id="666685"/>
    <lineage>
        <taxon>Bacteria</taxon>
        <taxon>Pseudomonadati</taxon>
        <taxon>Pseudomonadota</taxon>
        <taxon>Gammaproteobacteria</taxon>
        <taxon>Lysobacterales</taxon>
        <taxon>Rhodanobacteraceae</taxon>
        <taxon>Rhodanobacter</taxon>
    </lineage>
</organism>
<dbReference type="FunFam" id="3.30.70.270:FF:000001">
    <property type="entry name" value="Diguanylate cyclase domain protein"/>
    <property type="match status" value="1"/>
</dbReference>
<keyword evidence="5" id="KW-1133">Transmembrane helix</keyword>
<dbReference type="GO" id="GO:0016020">
    <property type="term" value="C:membrane"/>
    <property type="evidence" value="ECO:0007669"/>
    <property type="project" value="UniProtKB-UniRule"/>
</dbReference>
<dbReference type="Pfam" id="PF03707">
    <property type="entry name" value="MHYT"/>
    <property type="match status" value="3"/>
</dbReference>
<dbReference type="NCBIfam" id="TIGR00254">
    <property type="entry name" value="GGDEF"/>
    <property type="match status" value="1"/>
</dbReference>
<dbReference type="Pfam" id="PF00990">
    <property type="entry name" value="GGDEF"/>
    <property type="match status" value="1"/>
</dbReference>
<dbReference type="GO" id="GO:0071732">
    <property type="term" value="P:cellular response to nitric oxide"/>
    <property type="evidence" value="ECO:0007669"/>
    <property type="project" value="UniProtKB-ARBA"/>
</dbReference>
<dbReference type="Gene3D" id="3.20.20.450">
    <property type="entry name" value="EAL domain"/>
    <property type="match status" value="1"/>
</dbReference>
<feature type="transmembrane region" description="Helical" evidence="5">
    <location>
        <begin position="175"/>
        <end position="197"/>
    </location>
</feature>
<evidence type="ECO:0000259" key="8">
    <source>
        <dbReference type="PROSITE" id="PS50924"/>
    </source>
</evidence>
<dbReference type="CDD" id="cd01949">
    <property type="entry name" value="GGDEF"/>
    <property type="match status" value="1"/>
</dbReference>
<comment type="catalytic activity">
    <reaction evidence="4">
        <text>3',3'-c-di-GMP + H2O = 5'-phosphoguanylyl(3'-&gt;5')guanosine + H(+)</text>
        <dbReference type="Rhea" id="RHEA:24902"/>
        <dbReference type="ChEBI" id="CHEBI:15377"/>
        <dbReference type="ChEBI" id="CHEBI:15378"/>
        <dbReference type="ChEBI" id="CHEBI:58754"/>
        <dbReference type="ChEBI" id="CHEBI:58805"/>
        <dbReference type="EC" id="3.1.4.52"/>
    </reaction>
    <physiologicalReaction direction="left-to-right" evidence="4">
        <dbReference type="Rhea" id="RHEA:24903"/>
    </physiologicalReaction>
</comment>
<feature type="transmembrane region" description="Helical" evidence="5">
    <location>
        <begin position="140"/>
        <end position="163"/>
    </location>
</feature>